<dbReference type="InterPro" id="IPR019533">
    <property type="entry name" value="Peptidase_S26"/>
</dbReference>
<evidence type="ECO:0000313" key="10">
    <source>
        <dbReference type="EMBL" id="TQE44750.1"/>
    </source>
</evidence>
<comment type="similarity">
    <text evidence="3 8">Belongs to the peptidase S26 family.</text>
</comment>
<proteinExistence type="inferred from homology"/>
<evidence type="ECO:0000256" key="4">
    <source>
        <dbReference type="ARBA" id="ARBA00013208"/>
    </source>
</evidence>
<evidence type="ECO:0000256" key="5">
    <source>
        <dbReference type="ARBA" id="ARBA00022670"/>
    </source>
</evidence>
<feature type="transmembrane region" description="Helical" evidence="8">
    <location>
        <begin position="12"/>
        <end position="35"/>
    </location>
</feature>
<dbReference type="EC" id="3.4.21.89" evidence="4 8"/>
<name>A0A540RAG9_9CORY</name>
<evidence type="ECO:0000256" key="2">
    <source>
        <dbReference type="ARBA" id="ARBA00004401"/>
    </source>
</evidence>
<evidence type="ECO:0000256" key="1">
    <source>
        <dbReference type="ARBA" id="ARBA00000677"/>
    </source>
</evidence>
<accession>A0A540RAG9</accession>
<dbReference type="GO" id="GO:0004252">
    <property type="term" value="F:serine-type endopeptidase activity"/>
    <property type="evidence" value="ECO:0007669"/>
    <property type="project" value="InterPro"/>
</dbReference>
<keyword evidence="6 8" id="KW-0378">Hydrolase</keyword>
<dbReference type="CDD" id="cd06530">
    <property type="entry name" value="S26_SPase_I"/>
    <property type="match status" value="1"/>
</dbReference>
<dbReference type="InterPro" id="IPR019756">
    <property type="entry name" value="Pept_S26A_signal_pept_1_Ser-AS"/>
</dbReference>
<dbReference type="Pfam" id="PF10502">
    <property type="entry name" value="Peptidase_S26"/>
    <property type="match status" value="1"/>
</dbReference>
<dbReference type="GO" id="GO:0009003">
    <property type="term" value="F:signal peptidase activity"/>
    <property type="evidence" value="ECO:0007669"/>
    <property type="project" value="UniProtKB-EC"/>
</dbReference>
<dbReference type="PROSITE" id="PS00761">
    <property type="entry name" value="SPASE_I_3"/>
    <property type="match status" value="1"/>
</dbReference>
<keyword evidence="8" id="KW-0472">Membrane</keyword>
<dbReference type="PRINTS" id="PR00727">
    <property type="entry name" value="LEADERPTASE"/>
</dbReference>
<evidence type="ECO:0000256" key="6">
    <source>
        <dbReference type="ARBA" id="ARBA00022801"/>
    </source>
</evidence>
<dbReference type="PROSITE" id="PS00501">
    <property type="entry name" value="SPASE_I_1"/>
    <property type="match status" value="1"/>
</dbReference>
<dbReference type="GO" id="GO:0005886">
    <property type="term" value="C:plasma membrane"/>
    <property type="evidence" value="ECO:0007669"/>
    <property type="project" value="UniProtKB-SubCell"/>
</dbReference>
<comment type="subcellular location">
    <subcellularLocation>
        <location evidence="2">Cell membrane</location>
        <topology evidence="2">Single-pass type II membrane protein</topology>
    </subcellularLocation>
    <subcellularLocation>
        <location evidence="8">Membrane</location>
        <topology evidence="8">Single-pass type II membrane protein</topology>
    </subcellularLocation>
</comment>
<dbReference type="AlphaFoldDB" id="A0A540RAG9"/>
<evidence type="ECO:0000256" key="8">
    <source>
        <dbReference type="RuleBase" id="RU362042"/>
    </source>
</evidence>
<comment type="caution">
    <text evidence="10">The sequence shown here is derived from an EMBL/GenBank/DDBJ whole genome shotgun (WGS) entry which is preliminary data.</text>
</comment>
<dbReference type="Gene3D" id="2.10.109.10">
    <property type="entry name" value="Umud Fragment, subunit A"/>
    <property type="match status" value="1"/>
</dbReference>
<evidence type="ECO:0000313" key="11">
    <source>
        <dbReference type="Proteomes" id="UP000318080"/>
    </source>
</evidence>
<keyword evidence="5 8" id="KW-0645">Protease</keyword>
<feature type="active site" evidence="7">
    <location>
        <position position="40"/>
    </location>
</feature>
<dbReference type="PANTHER" id="PTHR43390">
    <property type="entry name" value="SIGNAL PEPTIDASE I"/>
    <property type="match status" value="1"/>
</dbReference>
<organism evidence="10 11">
    <name type="scientific">Corynebacterium phoceense</name>
    <dbReference type="NCBI Taxonomy" id="1686286"/>
    <lineage>
        <taxon>Bacteria</taxon>
        <taxon>Bacillati</taxon>
        <taxon>Actinomycetota</taxon>
        <taxon>Actinomycetes</taxon>
        <taxon>Mycobacteriales</taxon>
        <taxon>Corynebacteriaceae</taxon>
        <taxon>Corynebacterium</taxon>
    </lineage>
</organism>
<feature type="active site" evidence="7">
    <location>
        <position position="118"/>
    </location>
</feature>
<keyword evidence="8" id="KW-1133">Transmembrane helix</keyword>
<keyword evidence="11" id="KW-1185">Reference proteome</keyword>
<dbReference type="Proteomes" id="UP000318080">
    <property type="component" value="Unassembled WGS sequence"/>
</dbReference>
<evidence type="ECO:0000259" key="9">
    <source>
        <dbReference type="Pfam" id="PF10502"/>
    </source>
</evidence>
<dbReference type="GO" id="GO:0006465">
    <property type="term" value="P:signal peptide processing"/>
    <property type="evidence" value="ECO:0007669"/>
    <property type="project" value="InterPro"/>
</dbReference>
<comment type="catalytic activity">
    <reaction evidence="1 8">
        <text>Cleavage of hydrophobic, N-terminal signal or leader sequences from secreted and periplasmic proteins.</text>
        <dbReference type="EC" id="3.4.21.89"/>
    </reaction>
</comment>
<feature type="domain" description="Peptidase S26" evidence="9">
    <location>
        <begin position="13"/>
        <end position="219"/>
    </location>
</feature>
<gene>
    <name evidence="10" type="primary">lepB</name>
    <name evidence="10" type="ORF">EJK80_00380</name>
</gene>
<dbReference type="NCBIfam" id="TIGR02227">
    <property type="entry name" value="sigpep_I_bact"/>
    <property type="match status" value="1"/>
</dbReference>
<dbReference type="EMBL" id="VHIR01000001">
    <property type="protein sequence ID" value="TQE44750.1"/>
    <property type="molecule type" value="Genomic_DNA"/>
</dbReference>
<dbReference type="InterPro" id="IPR019758">
    <property type="entry name" value="Pept_S26A_signal_pept_1_CS"/>
</dbReference>
<dbReference type="InterPro" id="IPR036286">
    <property type="entry name" value="LexA/Signal_pep-like_sf"/>
</dbReference>
<evidence type="ECO:0000256" key="7">
    <source>
        <dbReference type="PIRSR" id="PIRSR600223-1"/>
    </source>
</evidence>
<protein>
    <recommendedName>
        <fullName evidence="4 8">Signal peptidase I</fullName>
        <ecNumber evidence="4 8">3.4.21.89</ecNumber>
    </recommendedName>
</protein>
<reference evidence="10 11" key="1">
    <citation type="submission" date="2019-06" db="EMBL/GenBank/DDBJ databases">
        <title>Draft genome of C. phoceense Strain 272.</title>
        <authorList>
            <person name="Pacheco L.G.C."/>
            <person name="Barberis C.M."/>
            <person name="Almuzara M.N."/>
            <person name="Traglia G.M."/>
            <person name="Santos C.S."/>
            <person name="Rocha D.J.P.G."/>
            <person name="Aguiar E.R.G.R."/>
            <person name="Vay C.A."/>
        </authorList>
    </citation>
    <scope>NUCLEOTIDE SEQUENCE [LARGE SCALE GENOMIC DNA]</scope>
    <source>
        <strain evidence="10 11">272</strain>
    </source>
</reference>
<dbReference type="SUPFAM" id="SSF51306">
    <property type="entry name" value="LexA/Signal peptidase"/>
    <property type="match status" value="1"/>
</dbReference>
<dbReference type="STRING" id="1686286.GCA_900092335_02163"/>
<dbReference type="PANTHER" id="PTHR43390:SF1">
    <property type="entry name" value="CHLOROPLAST PROCESSING PEPTIDASE"/>
    <property type="match status" value="1"/>
</dbReference>
<keyword evidence="8" id="KW-0812">Transmembrane</keyword>
<sequence>MGQSVRDDASWLLKTMLAAFVLLAVGSALIGRIYVIPSGSMEPTLHGCQGCNGDRIAVEKVSYYFADPKPGDVVVFEGEPSWNTTYELQRSHNVFIRGLQNLFAAAGLIQGDANILVKRVIATEGQTVSCQAGDPGIMVDGQARTEPYVLQPPQNPISPETGSLACGGDYFGPVTVPEDHIWVMGDNRTNSADSRAHLGDAEQGTIPVDNVRGKVRAIVMPLSRIGTVEHAHA</sequence>
<dbReference type="InterPro" id="IPR000223">
    <property type="entry name" value="Pept_S26A_signal_pept_1"/>
</dbReference>
<evidence type="ECO:0000256" key="3">
    <source>
        <dbReference type="ARBA" id="ARBA00009370"/>
    </source>
</evidence>